<sequence>MPSSELEHVQKIWDQIRPNSTIYRLLLSDIEIISASNGTINARLLVEPVHLNSKGILHGTVSVCLTDWAGGLAIASTGLEKTGVSTDIHTSFVGTAKEGDLLDIEGRASKVGGTLAFTTVEIRKIVDGSAGPVVCTGIHTKYVKQ</sequence>
<evidence type="ECO:0000256" key="2">
    <source>
        <dbReference type="ARBA" id="ARBA00022801"/>
    </source>
</evidence>
<dbReference type="InterPro" id="IPR039298">
    <property type="entry name" value="ACOT13"/>
</dbReference>
<dbReference type="CDD" id="cd03443">
    <property type="entry name" value="PaaI_thioesterase"/>
    <property type="match status" value="1"/>
</dbReference>
<dbReference type="InterPro" id="IPR003736">
    <property type="entry name" value="PAAI_dom"/>
</dbReference>
<dbReference type="InterPro" id="IPR029069">
    <property type="entry name" value="HotDog_dom_sf"/>
</dbReference>
<reference evidence="4 5" key="1">
    <citation type="submission" date="2019-09" db="EMBL/GenBank/DDBJ databases">
        <title>The hologenome of the rock-dwelling lichen Lasallia pustulata.</title>
        <authorList>
            <person name="Greshake Tzovaras B."/>
            <person name="Segers F."/>
            <person name="Bicker A."/>
            <person name="Dal Grande F."/>
            <person name="Otte J."/>
            <person name="Hankeln T."/>
            <person name="Schmitt I."/>
            <person name="Ebersberger I."/>
        </authorList>
    </citation>
    <scope>NUCLEOTIDE SEQUENCE [LARGE SCALE GENOMIC DNA]</scope>
    <source>
        <strain evidence="4">A1-1</strain>
    </source>
</reference>
<dbReference type="EMBL" id="VXIT01000004">
    <property type="protein sequence ID" value="KAA6413062.1"/>
    <property type="molecule type" value="Genomic_DNA"/>
</dbReference>
<dbReference type="Proteomes" id="UP000324767">
    <property type="component" value="Unassembled WGS sequence"/>
</dbReference>
<dbReference type="Pfam" id="PF03061">
    <property type="entry name" value="4HBT"/>
    <property type="match status" value="1"/>
</dbReference>
<comment type="similarity">
    <text evidence="1">Belongs to the thioesterase PaaI family.</text>
</comment>
<protein>
    <recommendedName>
        <fullName evidence="3">Thioesterase domain-containing protein</fullName>
    </recommendedName>
</protein>
<dbReference type="NCBIfam" id="TIGR00369">
    <property type="entry name" value="unchar_dom_1"/>
    <property type="match status" value="1"/>
</dbReference>
<evidence type="ECO:0000313" key="5">
    <source>
        <dbReference type="Proteomes" id="UP000324767"/>
    </source>
</evidence>
<organism evidence="4 5">
    <name type="scientific">Lasallia pustulata</name>
    <dbReference type="NCBI Taxonomy" id="136370"/>
    <lineage>
        <taxon>Eukaryota</taxon>
        <taxon>Fungi</taxon>
        <taxon>Dikarya</taxon>
        <taxon>Ascomycota</taxon>
        <taxon>Pezizomycotina</taxon>
        <taxon>Lecanoromycetes</taxon>
        <taxon>OSLEUM clade</taxon>
        <taxon>Umbilicariomycetidae</taxon>
        <taxon>Umbilicariales</taxon>
        <taxon>Umbilicariaceae</taxon>
        <taxon>Lasallia</taxon>
    </lineage>
</organism>
<dbReference type="Gene3D" id="3.10.129.10">
    <property type="entry name" value="Hotdog Thioesterase"/>
    <property type="match status" value="1"/>
</dbReference>
<dbReference type="AlphaFoldDB" id="A0A5M8PU24"/>
<dbReference type="InterPro" id="IPR006683">
    <property type="entry name" value="Thioestr_dom"/>
</dbReference>
<feature type="domain" description="Thioesterase" evidence="3">
    <location>
        <begin position="55"/>
        <end position="124"/>
    </location>
</feature>
<evidence type="ECO:0000256" key="1">
    <source>
        <dbReference type="ARBA" id="ARBA00008324"/>
    </source>
</evidence>
<dbReference type="GO" id="GO:0047617">
    <property type="term" value="F:fatty acyl-CoA hydrolase activity"/>
    <property type="evidence" value="ECO:0007669"/>
    <property type="project" value="InterPro"/>
</dbReference>
<comment type="caution">
    <text evidence="4">The sequence shown here is derived from an EMBL/GenBank/DDBJ whole genome shotgun (WGS) entry which is preliminary data.</text>
</comment>
<dbReference type="FunFam" id="3.10.129.10:FF:000033">
    <property type="entry name" value="acyl-coenzyme A thioesterase 13"/>
    <property type="match status" value="1"/>
</dbReference>
<name>A0A5M8PU24_9LECA</name>
<dbReference type="PANTHER" id="PTHR21660">
    <property type="entry name" value="THIOESTERASE SUPERFAMILY MEMBER-RELATED"/>
    <property type="match status" value="1"/>
</dbReference>
<evidence type="ECO:0000313" key="4">
    <source>
        <dbReference type="EMBL" id="KAA6413062.1"/>
    </source>
</evidence>
<keyword evidence="2" id="KW-0378">Hydrolase</keyword>
<proteinExistence type="inferred from homology"/>
<dbReference type="PANTHER" id="PTHR21660:SF11">
    <property type="entry name" value="FAMILY PROTEIN, PUTATIVE (AFU_ORTHOLOGUE AFUA_4G04355)-RELATED"/>
    <property type="match status" value="1"/>
</dbReference>
<dbReference type="OrthoDB" id="46529at2759"/>
<dbReference type="SUPFAM" id="SSF54637">
    <property type="entry name" value="Thioesterase/thiol ester dehydrase-isomerase"/>
    <property type="match status" value="1"/>
</dbReference>
<accession>A0A5M8PU24</accession>
<evidence type="ECO:0000259" key="3">
    <source>
        <dbReference type="Pfam" id="PF03061"/>
    </source>
</evidence>
<gene>
    <name evidence="4" type="ORF">FRX48_02805</name>
</gene>